<dbReference type="EMBL" id="JADBEG010000001">
    <property type="protein sequence ID" value="MBE1496718.1"/>
    <property type="molecule type" value="Genomic_DNA"/>
</dbReference>
<keyword evidence="1" id="KW-0808">Transferase</keyword>
<keyword evidence="2" id="KW-1185">Reference proteome</keyword>
<accession>A0ABR9I0M0</accession>
<dbReference type="Proteomes" id="UP000631670">
    <property type="component" value="Unassembled WGS sequence"/>
</dbReference>
<keyword evidence="1" id="KW-0328">Glycosyltransferase</keyword>
<protein>
    <submittedName>
        <fullName evidence="1">Orotate phosphoribosyltransferase</fullName>
    </submittedName>
</protein>
<dbReference type="GO" id="GO:0016757">
    <property type="term" value="F:glycosyltransferase activity"/>
    <property type="evidence" value="ECO:0007669"/>
    <property type="project" value="UniProtKB-KW"/>
</dbReference>
<evidence type="ECO:0000313" key="1">
    <source>
        <dbReference type="EMBL" id="MBE1496718.1"/>
    </source>
</evidence>
<reference evidence="1 2" key="1">
    <citation type="submission" date="2020-10" db="EMBL/GenBank/DDBJ databases">
        <title>Sequencing the genomes of 1000 actinobacteria strains.</title>
        <authorList>
            <person name="Klenk H.-P."/>
        </authorList>
    </citation>
    <scope>NUCLEOTIDE SEQUENCE [LARGE SCALE GENOMIC DNA]</scope>
    <source>
        <strain evidence="1 2">DSM 44653</strain>
    </source>
</reference>
<evidence type="ECO:0000313" key="2">
    <source>
        <dbReference type="Proteomes" id="UP000631670"/>
    </source>
</evidence>
<gene>
    <name evidence="1" type="ORF">H4696_003818</name>
</gene>
<dbReference type="RefSeq" id="WP_249026859.1">
    <property type="nucleotide sequence ID" value="NZ_CP172961.1"/>
</dbReference>
<sequence length="97" mass="10083">MAEETVPPTSAQLAAARKFVKAHGKPSRAVVENIGRAGARVVLVGADGALGDVVVPTVETGEALVEAVEDLEAASWDAETVNQAKIGPEHRRKMAGR</sequence>
<proteinExistence type="predicted"/>
<name>A0ABR9I0M0_9PSEU</name>
<organism evidence="1 2">
    <name type="scientific">Amycolatopsis lexingtonensis</name>
    <dbReference type="NCBI Taxonomy" id="218822"/>
    <lineage>
        <taxon>Bacteria</taxon>
        <taxon>Bacillati</taxon>
        <taxon>Actinomycetota</taxon>
        <taxon>Actinomycetes</taxon>
        <taxon>Pseudonocardiales</taxon>
        <taxon>Pseudonocardiaceae</taxon>
        <taxon>Amycolatopsis</taxon>
    </lineage>
</organism>
<comment type="caution">
    <text evidence="1">The sequence shown here is derived from an EMBL/GenBank/DDBJ whole genome shotgun (WGS) entry which is preliminary data.</text>
</comment>